<sequence>MNGSGPGEGGIWGNSSINSVGAVNGMVGVQGKSNGANKSVSVSDGIRGINGNGASSGEELEFNNDNCNCESTTIQIIIVNYNPEN</sequence>
<name>A0ACB1AQ26_MELEN</name>
<proteinExistence type="predicted"/>
<keyword evidence="2" id="KW-1185">Reference proteome</keyword>
<evidence type="ECO:0000313" key="2">
    <source>
        <dbReference type="Proteomes" id="UP001497535"/>
    </source>
</evidence>
<dbReference type="EMBL" id="CAVMJV010000105">
    <property type="protein sequence ID" value="CAK5099201.1"/>
    <property type="molecule type" value="Genomic_DNA"/>
</dbReference>
<evidence type="ECO:0000313" key="1">
    <source>
        <dbReference type="EMBL" id="CAK5099201.1"/>
    </source>
</evidence>
<comment type="caution">
    <text evidence="1">The sequence shown here is derived from an EMBL/GenBank/DDBJ whole genome shotgun (WGS) entry which is preliminary data.</text>
</comment>
<accession>A0ACB1AQ26</accession>
<gene>
    <name evidence="1" type="ORF">MENTE1834_LOCUS41783</name>
</gene>
<organism evidence="1 2">
    <name type="scientific">Meloidogyne enterolobii</name>
    <name type="common">Root-knot nematode worm</name>
    <name type="synonym">Meloidogyne mayaguensis</name>
    <dbReference type="NCBI Taxonomy" id="390850"/>
    <lineage>
        <taxon>Eukaryota</taxon>
        <taxon>Metazoa</taxon>
        <taxon>Ecdysozoa</taxon>
        <taxon>Nematoda</taxon>
        <taxon>Chromadorea</taxon>
        <taxon>Rhabditida</taxon>
        <taxon>Tylenchina</taxon>
        <taxon>Tylenchomorpha</taxon>
        <taxon>Tylenchoidea</taxon>
        <taxon>Meloidogynidae</taxon>
        <taxon>Meloidogyninae</taxon>
        <taxon>Meloidogyne</taxon>
    </lineage>
</organism>
<dbReference type="Proteomes" id="UP001497535">
    <property type="component" value="Unassembled WGS sequence"/>
</dbReference>
<reference evidence="1" key="1">
    <citation type="submission" date="2023-11" db="EMBL/GenBank/DDBJ databases">
        <authorList>
            <person name="Poullet M."/>
        </authorList>
    </citation>
    <scope>NUCLEOTIDE SEQUENCE</scope>
    <source>
        <strain evidence="1">E1834</strain>
    </source>
</reference>
<protein>
    <submittedName>
        <fullName evidence="1">Uncharacterized protein</fullName>
    </submittedName>
</protein>